<sequence>MYGVIYLANRTNPTIRMHGRHSGQTTGRAKEGSMGDMLLVGLTQVSPHMSTPNVALSLHDVVIITFSLQNAHARGTSHPPGLMTTVMYENNATESWCRIGIVRHGCSQMTEPEKVAGTPRADNSTACANHLSQACCPPTTLPPS</sequence>
<accession>A0A2T7PAI2</accession>
<dbReference type="EMBL" id="PZQS01000005">
    <property type="protein sequence ID" value="PVD30416.1"/>
    <property type="molecule type" value="Genomic_DNA"/>
</dbReference>
<organism evidence="1 2">
    <name type="scientific">Pomacea canaliculata</name>
    <name type="common">Golden apple snail</name>
    <dbReference type="NCBI Taxonomy" id="400727"/>
    <lineage>
        <taxon>Eukaryota</taxon>
        <taxon>Metazoa</taxon>
        <taxon>Spiralia</taxon>
        <taxon>Lophotrochozoa</taxon>
        <taxon>Mollusca</taxon>
        <taxon>Gastropoda</taxon>
        <taxon>Caenogastropoda</taxon>
        <taxon>Architaenioglossa</taxon>
        <taxon>Ampullarioidea</taxon>
        <taxon>Ampullariidae</taxon>
        <taxon>Pomacea</taxon>
    </lineage>
</organism>
<name>A0A2T7PAI2_POMCA</name>
<reference evidence="1 2" key="1">
    <citation type="submission" date="2018-04" db="EMBL/GenBank/DDBJ databases">
        <title>The genome of golden apple snail Pomacea canaliculata provides insight into stress tolerance and invasive adaptation.</title>
        <authorList>
            <person name="Liu C."/>
            <person name="Liu B."/>
            <person name="Ren Y."/>
            <person name="Zhang Y."/>
            <person name="Wang H."/>
            <person name="Li S."/>
            <person name="Jiang F."/>
            <person name="Yin L."/>
            <person name="Zhang G."/>
            <person name="Qian W."/>
            <person name="Fan W."/>
        </authorList>
    </citation>
    <scope>NUCLEOTIDE SEQUENCE [LARGE SCALE GENOMIC DNA]</scope>
    <source>
        <strain evidence="1">SZHN2017</strain>
        <tissue evidence="1">Muscle</tissue>
    </source>
</reference>
<dbReference type="Proteomes" id="UP000245119">
    <property type="component" value="Linkage Group LG5"/>
</dbReference>
<dbReference type="AlphaFoldDB" id="A0A2T7PAI2"/>
<protein>
    <submittedName>
        <fullName evidence="1">Uncharacterized protein</fullName>
    </submittedName>
</protein>
<keyword evidence="2" id="KW-1185">Reference proteome</keyword>
<evidence type="ECO:0000313" key="2">
    <source>
        <dbReference type="Proteomes" id="UP000245119"/>
    </source>
</evidence>
<proteinExistence type="predicted"/>
<gene>
    <name evidence="1" type="ORF">C0Q70_09682</name>
</gene>
<evidence type="ECO:0000313" key="1">
    <source>
        <dbReference type="EMBL" id="PVD30416.1"/>
    </source>
</evidence>
<comment type="caution">
    <text evidence="1">The sequence shown here is derived from an EMBL/GenBank/DDBJ whole genome shotgun (WGS) entry which is preliminary data.</text>
</comment>